<keyword evidence="1" id="KW-0472">Membrane</keyword>
<evidence type="ECO:0000313" key="3">
    <source>
        <dbReference type="Proteomes" id="UP001241747"/>
    </source>
</evidence>
<keyword evidence="1" id="KW-0812">Transmembrane</keyword>
<name>A0ABU0LC62_XANAG</name>
<evidence type="ECO:0000256" key="1">
    <source>
        <dbReference type="SAM" id="Phobius"/>
    </source>
</evidence>
<accession>A0ABU0LC62</accession>
<dbReference type="Proteomes" id="UP001241747">
    <property type="component" value="Unassembled WGS sequence"/>
</dbReference>
<protein>
    <submittedName>
        <fullName evidence="2">Uncharacterized protein</fullName>
    </submittedName>
</protein>
<gene>
    <name evidence="2" type="ORF">QOZ94_001507</name>
</gene>
<feature type="transmembrane region" description="Helical" evidence="1">
    <location>
        <begin position="30"/>
        <end position="51"/>
    </location>
</feature>
<sequence length="75" mass="7719">MASSIPCSGRVPLLGRFGADARRSRAASRLIALIAMLFAALLIATPPLALLTAPADLPVAPHPVPLMSFSVSQLA</sequence>
<organism evidence="2 3">
    <name type="scientific">Xanthobacter agilis</name>
    <dbReference type="NCBI Taxonomy" id="47492"/>
    <lineage>
        <taxon>Bacteria</taxon>
        <taxon>Pseudomonadati</taxon>
        <taxon>Pseudomonadota</taxon>
        <taxon>Alphaproteobacteria</taxon>
        <taxon>Hyphomicrobiales</taxon>
        <taxon>Xanthobacteraceae</taxon>
        <taxon>Xanthobacter</taxon>
    </lineage>
</organism>
<dbReference type="RefSeq" id="WP_237346462.1">
    <property type="nucleotide sequence ID" value="NZ_JABWGX010000019.1"/>
</dbReference>
<dbReference type="EMBL" id="JAUSVY010000003">
    <property type="protein sequence ID" value="MDQ0504725.1"/>
    <property type="molecule type" value="Genomic_DNA"/>
</dbReference>
<comment type="caution">
    <text evidence="2">The sequence shown here is derived from an EMBL/GenBank/DDBJ whole genome shotgun (WGS) entry which is preliminary data.</text>
</comment>
<proteinExistence type="predicted"/>
<evidence type="ECO:0000313" key="2">
    <source>
        <dbReference type="EMBL" id="MDQ0504725.1"/>
    </source>
</evidence>
<keyword evidence="3" id="KW-1185">Reference proteome</keyword>
<keyword evidence="1" id="KW-1133">Transmembrane helix</keyword>
<reference evidence="2 3" key="1">
    <citation type="submission" date="2023-07" db="EMBL/GenBank/DDBJ databases">
        <title>Genomic Encyclopedia of Type Strains, Phase IV (KMG-IV): sequencing the most valuable type-strain genomes for metagenomic binning, comparative biology and taxonomic classification.</title>
        <authorList>
            <person name="Goeker M."/>
        </authorList>
    </citation>
    <scope>NUCLEOTIDE SEQUENCE [LARGE SCALE GENOMIC DNA]</scope>
    <source>
        <strain evidence="2 3">DSM 3770</strain>
    </source>
</reference>